<evidence type="ECO:0000313" key="4">
    <source>
        <dbReference type="Proteomes" id="UP000410492"/>
    </source>
</evidence>
<feature type="chain" id="PRO_5025030742" evidence="2">
    <location>
        <begin position="19"/>
        <end position="386"/>
    </location>
</feature>
<feature type="region of interest" description="Disordered" evidence="1">
    <location>
        <begin position="91"/>
        <end position="150"/>
    </location>
</feature>
<accession>A0A653DNK2</accession>
<sequence length="386" mass="41492">MLIKSFVLLGVLFAVARSARIPRNIPVEVRYDEITGKELKQQEGLPQQEADLQEIGCSREEILQRLKQEQAPAQAVVATVTEDLGNVRDSLAQESSKEEIASVQPEKTTNLPEQNAEILPASSPTKNLEEKPQLSSQQQEEALKHLPEPEKQENAIILKKLGGSSPGNQLEDLQIVIRQAQDIVSNGIKRIKDFQPEKGQISLNPQQWQDLEKALDEYFDEEKAKLTLKQTSTNTTNQNFFANLASGFQTIATNFVQSIQGSNNASGPADEAGGTGSSPGGWQGFVSFFQGGIQTISNSINNLGGQGSSTSNTVLGDSASTTESQGIFSSFVNNISQGVQTFIGQIQQNGAAAPGGTQGDPGSNATTANQGPIQTGIQQIGMKLWK</sequence>
<name>A0A653DNK2_CALMS</name>
<protein>
    <submittedName>
        <fullName evidence="3">Uncharacterized protein</fullName>
    </submittedName>
</protein>
<evidence type="ECO:0000256" key="2">
    <source>
        <dbReference type="SAM" id="SignalP"/>
    </source>
</evidence>
<proteinExistence type="predicted"/>
<dbReference type="AlphaFoldDB" id="A0A653DNK2"/>
<dbReference type="Proteomes" id="UP000410492">
    <property type="component" value="Unassembled WGS sequence"/>
</dbReference>
<evidence type="ECO:0000313" key="3">
    <source>
        <dbReference type="EMBL" id="VEN61793.1"/>
    </source>
</evidence>
<reference evidence="3 4" key="1">
    <citation type="submission" date="2019-01" db="EMBL/GenBank/DDBJ databases">
        <authorList>
            <person name="Sayadi A."/>
        </authorList>
    </citation>
    <scope>NUCLEOTIDE SEQUENCE [LARGE SCALE GENOMIC DNA]</scope>
</reference>
<feature type="region of interest" description="Disordered" evidence="1">
    <location>
        <begin position="350"/>
        <end position="372"/>
    </location>
</feature>
<gene>
    <name evidence="3" type="ORF">CALMAC_LOCUS19112</name>
</gene>
<keyword evidence="4" id="KW-1185">Reference proteome</keyword>
<evidence type="ECO:0000256" key="1">
    <source>
        <dbReference type="SAM" id="MobiDB-lite"/>
    </source>
</evidence>
<feature type="compositionally biased region" description="Polar residues" evidence="1">
    <location>
        <begin position="360"/>
        <end position="369"/>
    </location>
</feature>
<organism evidence="3 4">
    <name type="scientific">Callosobruchus maculatus</name>
    <name type="common">Southern cowpea weevil</name>
    <name type="synonym">Pulse bruchid</name>
    <dbReference type="NCBI Taxonomy" id="64391"/>
    <lineage>
        <taxon>Eukaryota</taxon>
        <taxon>Metazoa</taxon>
        <taxon>Ecdysozoa</taxon>
        <taxon>Arthropoda</taxon>
        <taxon>Hexapoda</taxon>
        <taxon>Insecta</taxon>
        <taxon>Pterygota</taxon>
        <taxon>Neoptera</taxon>
        <taxon>Endopterygota</taxon>
        <taxon>Coleoptera</taxon>
        <taxon>Polyphaga</taxon>
        <taxon>Cucujiformia</taxon>
        <taxon>Chrysomeloidea</taxon>
        <taxon>Chrysomelidae</taxon>
        <taxon>Bruchinae</taxon>
        <taxon>Bruchini</taxon>
        <taxon>Callosobruchus</taxon>
    </lineage>
</organism>
<feature type="region of interest" description="Disordered" evidence="1">
    <location>
        <begin position="262"/>
        <end position="281"/>
    </location>
</feature>
<dbReference type="OrthoDB" id="6744912at2759"/>
<keyword evidence="2" id="KW-0732">Signal</keyword>
<feature type="signal peptide" evidence="2">
    <location>
        <begin position="1"/>
        <end position="18"/>
    </location>
</feature>
<feature type="compositionally biased region" description="Basic and acidic residues" evidence="1">
    <location>
        <begin position="141"/>
        <end position="150"/>
    </location>
</feature>
<dbReference type="EMBL" id="CAACVG010013403">
    <property type="protein sequence ID" value="VEN61793.1"/>
    <property type="molecule type" value="Genomic_DNA"/>
</dbReference>